<feature type="compositionally biased region" description="Basic and acidic residues" evidence="1">
    <location>
        <begin position="24"/>
        <end position="47"/>
    </location>
</feature>
<protein>
    <recommendedName>
        <fullName evidence="4">U3-containing 90S pre-ribosomal complex subunit-domain containing protein</fullName>
    </recommendedName>
</protein>
<keyword evidence="3" id="KW-1185">Reference proteome</keyword>
<evidence type="ECO:0000256" key="1">
    <source>
        <dbReference type="SAM" id="MobiDB-lite"/>
    </source>
</evidence>
<feature type="compositionally biased region" description="Basic and acidic residues" evidence="1">
    <location>
        <begin position="62"/>
        <end position="101"/>
    </location>
</feature>
<feature type="region of interest" description="Disordered" evidence="1">
    <location>
        <begin position="1"/>
        <end position="101"/>
    </location>
</feature>
<dbReference type="Pfam" id="PF14617">
    <property type="entry name" value="CMS1"/>
    <property type="match status" value="1"/>
</dbReference>
<dbReference type="GO" id="GO:0030686">
    <property type="term" value="C:90S preribosome"/>
    <property type="evidence" value="ECO:0007669"/>
    <property type="project" value="TreeGrafter"/>
</dbReference>
<dbReference type="Proteomes" id="UP000234275">
    <property type="component" value="Unassembled WGS sequence"/>
</dbReference>
<dbReference type="PANTHER" id="PTHR24030">
    <property type="entry name" value="PROTEIN CMSS1"/>
    <property type="match status" value="1"/>
</dbReference>
<dbReference type="AlphaFoldDB" id="A0A2I2GHK4"/>
<comment type="caution">
    <text evidence="2">The sequence shown here is derived from an EMBL/GenBank/DDBJ whole genome shotgun (WGS) entry which is preliminary data.</text>
</comment>
<organism evidence="2 3">
    <name type="scientific">Aspergillus steynii IBT 23096</name>
    <dbReference type="NCBI Taxonomy" id="1392250"/>
    <lineage>
        <taxon>Eukaryota</taxon>
        <taxon>Fungi</taxon>
        <taxon>Dikarya</taxon>
        <taxon>Ascomycota</taxon>
        <taxon>Pezizomycotina</taxon>
        <taxon>Eurotiomycetes</taxon>
        <taxon>Eurotiomycetidae</taxon>
        <taxon>Eurotiales</taxon>
        <taxon>Aspergillaceae</taxon>
        <taxon>Aspergillus</taxon>
        <taxon>Aspergillus subgen. Circumdati</taxon>
    </lineage>
</organism>
<dbReference type="VEuPathDB" id="FungiDB:P170DRAFT_402452"/>
<sequence length="308" mass="33577">MSAEPTTPNPSGLAAKVDKKRKRQAEDSTSKENKAESAPTEKADGPSKKKQKNDKKKGKGKGKGDKKDKKPKDDGAEADKPKPKPKTNDSKETEVKGSVDEAIGKMDGRLLADHFVQKAKRHNKELTAVELSDLSVPDTAFLDTSSFNEARQLGSLPAFIKAFNPTKGSDPSKASEEKGTPHTLVVSSAALRAADVVRALRTFQTKESPIGKLFAKHIKLGEAKQFLERARVAIGAGTPARISDLIDSGSLKLDELKTIIIDGSYVDQKQRGIFDMKETHLPLLQLLTKPELRERYGAKEKGIQLLVF</sequence>
<dbReference type="RefSeq" id="XP_024707665.1">
    <property type="nucleotide sequence ID" value="XM_024846427.1"/>
</dbReference>
<dbReference type="PANTHER" id="PTHR24030:SF0">
    <property type="entry name" value="PROTEIN CMSS1"/>
    <property type="match status" value="1"/>
</dbReference>
<feature type="compositionally biased region" description="Polar residues" evidence="1">
    <location>
        <begin position="1"/>
        <end position="10"/>
    </location>
</feature>
<dbReference type="OrthoDB" id="1929311at2759"/>
<reference evidence="2 3" key="1">
    <citation type="submission" date="2016-12" db="EMBL/GenBank/DDBJ databases">
        <title>The genomes of Aspergillus section Nigri reveals drivers in fungal speciation.</title>
        <authorList>
            <consortium name="DOE Joint Genome Institute"/>
            <person name="Vesth T.C."/>
            <person name="Nybo J."/>
            <person name="Theobald S."/>
            <person name="Brandl J."/>
            <person name="Frisvad J.C."/>
            <person name="Nielsen K.F."/>
            <person name="Lyhne E.K."/>
            <person name="Kogle M.E."/>
            <person name="Kuo A."/>
            <person name="Riley R."/>
            <person name="Clum A."/>
            <person name="Nolan M."/>
            <person name="Lipzen A."/>
            <person name="Salamov A."/>
            <person name="Henrissat B."/>
            <person name="Wiebenga A."/>
            <person name="De Vries R.P."/>
            <person name="Grigoriev I.V."/>
            <person name="Mortensen U.H."/>
            <person name="Andersen M.R."/>
            <person name="Baker S.E."/>
        </authorList>
    </citation>
    <scope>NUCLEOTIDE SEQUENCE [LARGE SCALE GENOMIC DNA]</scope>
    <source>
        <strain evidence="2 3">IBT 23096</strain>
    </source>
</reference>
<gene>
    <name evidence="2" type="ORF">P170DRAFT_402452</name>
</gene>
<dbReference type="GO" id="GO:0005634">
    <property type="term" value="C:nucleus"/>
    <property type="evidence" value="ECO:0007669"/>
    <property type="project" value="TreeGrafter"/>
</dbReference>
<dbReference type="InterPro" id="IPR032704">
    <property type="entry name" value="Cms1"/>
</dbReference>
<proteinExistence type="predicted"/>
<evidence type="ECO:0000313" key="2">
    <source>
        <dbReference type="EMBL" id="PLB52363.1"/>
    </source>
</evidence>
<accession>A0A2I2GHK4</accession>
<evidence type="ECO:0008006" key="4">
    <source>
        <dbReference type="Google" id="ProtNLM"/>
    </source>
</evidence>
<dbReference type="EMBL" id="MSFO01000002">
    <property type="protein sequence ID" value="PLB52363.1"/>
    <property type="molecule type" value="Genomic_DNA"/>
</dbReference>
<name>A0A2I2GHK4_9EURO</name>
<feature type="compositionally biased region" description="Basic residues" evidence="1">
    <location>
        <begin position="48"/>
        <end position="61"/>
    </location>
</feature>
<dbReference type="GeneID" id="36554126"/>
<dbReference type="STRING" id="1392250.A0A2I2GHK4"/>
<evidence type="ECO:0000313" key="3">
    <source>
        <dbReference type="Proteomes" id="UP000234275"/>
    </source>
</evidence>